<dbReference type="OrthoDB" id="9798830at2"/>
<dbReference type="Gene3D" id="1.20.120.450">
    <property type="entry name" value="dinb family like domain"/>
    <property type="match status" value="1"/>
</dbReference>
<dbReference type="Pfam" id="PF12867">
    <property type="entry name" value="DinB_2"/>
    <property type="match status" value="1"/>
</dbReference>
<proteinExistence type="predicted"/>
<evidence type="ECO:0000313" key="3">
    <source>
        <dbReference type="Proteomes" id="UP000251213"/>
    </source>
</evidence>
<dbReference type="Proteomes" id="UP000251213">
    <property type="component" value="Unassembled WGS sequence"/>
</dbReference>
<reference evidence="2 3" key="2">
    <citation type="submission" date="2018-06" db="EMBL/GenBank/DDBJ databases">
        <authorList>
            <person name="Zhirakovskaya E."/>
        </authorList>
    </citation>
    <scope>NUCLEOTIDE SEQUENCE [LARGE SCALE GENOMIC DNA]</scope>
    <source>
        <strain evidence="2 3">FBKL4.011</strain>
    </source>
</reference>
<name>A0A364K2E5_9BACL</name>
<sequence>MENKPSEKGKSMSIDLDHRQQNAFKNIKQTNEGKKELLLDLLKTTHKEISWFPPLSRALDGLTAEQAKWCDHTNMNSIWQIVNHLVFWNTISLQRFKENSITDTGLKNEETFDIQDFSEKEWHETLIRLDDILNKWHSVLVDCSESRLHEHIQFFDKEIYWWKALFDVFTHNAYHTGQIVLIRKKQGSWVEIPW</sequence>
<dbReference type="InterPro" id="IPR034660">
    <property type="entry name" value="DinB/YfiT-like"/>
</dbReference>
<dbReference type="InterPro" id="IPR024775">
    <property type="entry name" value="DinB-like"/>
</dbReference>
<accession>A0A364K2E5</accession>
<keyword evidence="3" id="KW-1185">Reference proteome</keyword>
<evidence type="ECO:0000259" key="1">
    <source>
        <dbReference type="Pfam" id="PF12867"/>
    </source>
</evidence>
<gene>
    <name evidence="2" type="ORF">DL897_14290</name>
</gene>
<organism evidence="2 3">
    <name type="scientific">Thermoflavimicrobium daqui</name>
    <dbReference type="NCBI Taxonomy" id="2137476"/>
    <lineage>
        <taxon>Bacteria</taxon>
        <taxon>Bacillati</taxon>
        <taxon>Bacillota</taxon>
        <taxon>Bacilli</taxon>
        <taxon>Bacillales</taxon>
        <taxon>Thermoactinomycetaceae</taxon>
        <taxon>Thermoflavimicrobium</taxon>
    </lineage>
</organism>
<comment type="caution">
    <text evidence="2">The sequence shown here is derived from an EMBL/GenBank/DDBJ whole genome shotgun (WGS) entry which is preliminary data.</text>
</comment>
<reference evidence="2 3" key="1">
    <citation type="submission" date="2018-06" db="EMBL/GenBank/DDBJ databases">
        <title>Thermoflavimicrobium daqus sp. nov., a thermophilic microbe isolated from Moutai-flavour Daqu.</title>
        <authorList>
            <person name="Wang X."/>
            <person name="Zhou H."/>
        </authorList>
    </citation>
    <scope>NUCLEOTIDE SEQUENCE [LARGE SCALE GENOMIC DNA]</scope>
    <source>
        <strain evidence="2 3">FBKL4.011</strain>
    </source>
</reference>
<evidence type="ECO:0000313" key="2">
    <source>
        <dbReference type="EMBL" id="RAL22576.1"/>
    </source>
</evidence>
<dbReference type="EMBL" id="QJKK01000009">
    <property type="protein sequence ID" value="RAL22576.1"/>
    <property type="molecule type" value="Genomic_DNA"/>
</dbReference>
<feature type="domain" description="DinB-like" evidence="1">
    <location>
        <begin position="56"/>
        <end position="179"/>
    </location>
</feature>
<dbReference type="SUPFAM" id="SSF109854">
    <property type="entry name" value="DinB/YfiT-like putative metalloenzymes"/>
    <property type="match status" value="1"/>
</dbReference>
<dbReference type="AlphaFoldDB" id="A0A364K2E5"/>
<dbReference type="RefSeq" id="WP_113659819.1">
    <property type="nucleotide sequence ID" value="NZ_KZ845671.1"/>
</dbReference>
<protein>
    <submittedName>
        <fullName evidence="2">DinB family protein</fullName>
    </submittedName>
</protein>